<dbReference type="InterPro" id="IPR052905">
    <property type="entry name" value="LD-transpeptidase_YkuD-like"/>
</dbReference>
<gene>
    <name evidence="9" type="ORF">J1M35_16090</name>
</gene>
<keyword evidence="4 7" id="KW-0133">Cell shape</keyword>
<comment type="similarity">
    <text evidence="2">Belongs to the YkuD family.</text>
</comment>
<dbReference type="InterPro" id="IPR002477">
    <property type="entry name" value="Peptidoglycan-bd-like"/>
</dbReference>
<dbReference type="Pfam" id="PF20142">
    <property type="entry name" value="Scaffold"/>
    <property type="match status" value="1"/>
</dbReference>
<dbReference type="AlphaFoldDB" id="A0A975CI36"/>
<evidence type="ECO:0000256" key="4">
    <source>
        <dbReference type="ARBA" id="ARBA00022960"/>
    </source>
</evidence>
<dbReference type="GO" id="GO:0008360">
    <property type="term" value="P:regulation of cell shape"/>
    <property type="evidence" value="ECO:0007669"/>
    <property type="project" value="UniProtKB-UniRule"/>
</dbReference>
<accession>A0A975CI36</accession>
<keyword evidence="3" id="KW-0808">Transferase</keyword>
<dbReference type="InterPro" id="IPR036365">
    <property type="entry name" value="PGBD-like_sf"/>
</dbReference>
<keyword evidence="5 7" id="KW-0573">Peptidoglycan synthesis</keyword>
<feature type="domain" description="L,D-TPase catalytic" evidence="8">
    <location>
        <begin position="263"/>
        <end position="443"/>
    </location>
</feature>
<evidence type="ECO:0000256" key="7">
    <source>
        <dbReference type="PROSITE-ProRule" id="PRU01373"/>
    </source>
</evidence>
<evidence type="ECO:0000256" key="3">
    <source>
        <dbReference type="ARBA" id="ARBA00022679"/>
    </source>
</evidence>
<comment type="pathway">
    <text evidence="1 7">Cell wall biogenesis; peptidoglycan biosynthesis.</text>
</comment>
<dbReference type="EMBL" id="CP071796">
    <property type="protein sequence ID" value="QTD44594.1"/>
    <property type="molecule type" value="Genomic_DNA"/>
</dbReference>
<organism evidence="9 10">
    <name type="scientific">Ottowia testudinis</name>
    <dbReference type="NCBI Taxonomy" id="2816950"/>
    <lineage>
        <taxon>Bacteria</taxon>
        <taxon>Pseudomonadati</taxon>
        <taxon>Pseudomonadota</taxon>
        <taxon>Betaproteobacteria</taxon>
        <taxon>Burkholderiales</taxon>
        <taxon>Comamonadaceae</taxon>
        <taxon>Ottowia</taxon>
    </lineage>
</organism>
<dbReference type="CDD" id="cd16913">
    <property type="entry name" value="YkuD_like"/>
    <property type="match status" value="1"/>
</dbReference>
<evidence type="ECO:0000259" key="8">
    <source>
        <dbReference type="PROSITE" id="PS52029"/>
    </source>
</evidence>
<dbReference type="GO" id="GO:0016740">
    <property type="term" value="F:transferase activity"/>
    <property type="evidence" value="ECO:0007669"/>
    <property type="project" value="UniProtKB-KW"/>
</dbReference>
<dbReference type="Gene3D" id="2.40.440.10">
    <property type="entry name" value="L,D-transpeptidase catalytic domain-like"/>
    <property type="match status" value="1"/>
</dbReference>
<dbReference type="InterPro" id="IPR036366">
    <property type="entry name" value="PGBDSf"/>
</dbReference>
<dbReference type="KEGG" id="otd:J1M35_16090"/>
<evidence type="ECO:0000256" key="1">
    <source>
        <dbReference type="ARBA" id="ARBA00004752"/>
    </source>
</evidence>
<dbReference type="PANTHER" id="PTHR41533">
    <property type="entry name" value="L,D-TRANSPEPTIDASE HI_1667-RELATED"/>
    <property type="match status" value="1"/>
</dbReference>
<dbReference type="Pfam" id="PF03734">
    <property type="entry name" value="YkuD"/>
    <property type="match status" value="1"/>
</dbReference>
<keyword evidence="6 7" id="KW-0961">Cell wall biogenesis/degradation</keyword>
<dbReference type="Pfam" id="PF01471">
    <property type="entry name" value="PG_binding_1"/>
    <property type="match status" value="1"/>
</dbReference>
<evidence type="ECO:0000256" key="6">
    <source>
        <dbReference type="ARBA" id="ARBA00023316"/>
    </source>
</evidence>
<dbReference type="PANTHER" id="PTHR41533:SF2">
    <property type="entry name" value="BLR7131 PROTEIN"/>
    <property type="match status" value="1"/>
</dbReference>
<keyword evidence="10" id="KW-1185">Reference proteome</keyword>
<protein>
    <submittedName>
        <fullName evidence="9">L,D-transpeptidase family protein</fullName>
    </submittedName>
</protein>
<feature type="active site" description="Proton donor/acceptor" evidence="7">
    <location>
        <position position="398"/>
    </location>
</feature>
<feature type="active site" description="Nucleophile" evidence="7">
    <location>
        <position position="417"/>
    </location>
</feature>
<evidence type="ECO:0000256" key="5">
    <source>
        <dbReference type="ARBA" id="ARBA00022984"/>
    </source>
</evidence>
<dbReference type="InterPro" id="IPR038063">
    <property type="entry name" value="Transpep_catalytic_dom"/>
</dbReference>
<proteinExistence type="inferred from homology"/>
<dbReference type="PROSITE" id="PS52029">
    <property type="entry name" value="LD_TPASE"/>
    <property type="match status" value="1"/>
</dbReference>
<dbReference type="GO" id="GO:0004180">
    <property type="term" value="F:carboxypeptidase activity"/>
    <property type="evidence" value="ECO:0007669"/>
    <property type="project" value="UniProtKB-ARBA"/>
</dbReference>
<dbReference type="RefSeq" id="WP_208008158.1">
    <property type="nucleotide sequence ID" value="NZ_CP071796.1"/>
</dbReference>
<dbReference type="GO" id="GO:0009252">
    <property type="term" value="P:peptidoglycan biosynthetic process"/>
    <property type="evidence" value="ECO:0007669"/>
    <property type="project" value="UniProtKB-KW"/>
</dbReference>
<name>A0A975CI36_9BURK</name>
<evidence type="ECO:0000256" key="2">
    <source>
        <dbReference type="ARBA" id="ARBA00005992"/>
    </source>
</evidence>
<dbReference type="SUPFAM" id="SSF47090">
    <property type="entry name" value="PGBD-like"/>
    <property type="match status" value="1"/>
</dbReference>
<evidence type="ECO:0000313" key="10">
    <source>
        <dbReference type="Proteomes" id="UP000663903"/>
    </source>
</evidence>
<reference evidence="9" key="1">
    <citation type="submission" date="2021-03" db="EMBL/GenBank/DDBJ databases">
        <title>Ottowia sp. 27C isolated from the cloaca of a Giant Asian pond turtle (Heosemys grandis).</title>
        <authorList>
            <person name="Spergser J."/>
            <person name="Busse H.-J."/>
        </authorList>
    </citation>
    <scope>NUCLEOTIDE SEQUENCE</scope>
    <source>
        <strain evidence="9">27C</strain>
    </source>
</reference>
<dbReference type="SUPFAM" id="SSF141523">
    <property type="entry name" value="L,D-transpeptidase catalytic domain-like"/>
    <property type="match status" value="1"/>
</dbReference>
<dbReference type="InterPro" id="IPR005490">
    <property type="entry name" value="LD_TPept_cat_dom"/>
</dbReference>
<dbReference type="InterPro" id="IPR045380">
    <property type="entry name" value="LD_TPept_scaffold_dom"/>
</dbReference>
<sequence>MSGCLLAAAAPWAQAEPLWLDDAGRPRPAAREAVRWLTDAEQHGLHPSDYDASRLASAVADAERAAPAPDAAAQLDESLTRQVLAYLGALRQGRVDPAHIQARYDSATAPAPDLAAVLRDAVARGQLQDAQRAALPPWPQYAELQKALVHYRSLGEHPAWRAPLPALPGGKLPGGQRWAGLTALAERLQALGDLPAGSDHVEPYDAVLLEAVKSFQQRHALPADGVLGKATLDALAVTPAARTQQIALAMERLRLTPLPAAARFVTVNVPEFMLRAHQHEAGSVREDLRMRVIVGKALDTRTPLFDEDMLWIEFSPYWNIPPSIARKETVPTLRANPGYLAAQGMEFVGASGVSTAVTPENLDAVLAGQLRIRQRPGPRNALGDIKFMLPNNQNIYLHHTPSPGLFGRTRRDFSHGCVRIEEPVALAQWVLHDQPDWTEARIRQSMGRPRPVTAKLIEPVPVLMLYQTAVVADGKLHFVPDLYGLDKHLAQALRQP</sequence>
<evidence type="ECO:0000313" key="9">
    <source>
        <dbReference type="EMBL" id="QTD44594.1"/>
    </source>
</evidence>
<dbReference type="GO" id="GO:0071555">
    <property type="term" value="P:cell wall organization"/>
    <property type="evidence" value="ECO:0007669"/>
    <property type="project" value="UniProtKB-UniRule"/>
</dbReference>
<dbReference type="Gene3D" id="1.10.101.10">
    <property type="entry name" value="PGBD-like superfamily/PGBD"/>
    <property type="match status" value="1"/>
</dbReference>
<dbReference type="Proteomes" id="UP000663903">
    <property type="component" value="Chromosome"/>
</dbReference>